<reference evidence="1 2" key="1">
    <citation type="submission" date="2017-10" db="EMBL/GenBank/DDBJ databases">
        <authorList>
            <person name="Banno H."/>
            <person name="Chua N.-H."/>
        </authorList>
    </citation>
    <scope>NUCLEOTIDE SEQUENCE [LARGE SCALE GENOMIC DNA]</scope>
    <source>
        <strain evidence="1">Vibrio tapetis CECT4600</strain>
    </source>
</reference>
<evidence type="ECO:0000313" key="1">
    <source>
        <dbReference type="EMBL" id="SON51515.1"/>
    </source>
</evidence>
<evidence type="ECO:0000313" key="2">
    <source>
        <dbReference type="Proteomes" id="UP000235828"/>
    </source>
</evidence>
<dbReference type="KEGG" id="vta:A3568"/>
<keyword evidence="2" id="KW-1185">Reference proteome</keyword>
<organism evidence="1 2">
    <name type="scientific">Vibrio tapetis subsp. tapetis</name>
    <dbReference type="NCBI Taxonomy" id="1671868"/>
    <lineage>
        <taxon>Bacteria</taxon>
        <taxon>Pseudomonadati</taxon>
        <taxon>Pseudomonadota</taxon>
        <taxon>Gammaproteobacteria</taxon>
        <taxon>Vibrionales</taxon>
        <taxon>Vibrionaceae</taxon>
        <taxon>Vibrio</taxon>
    </lineage>
</organism>
<name>A0A2N8ZHY3_9VIBR</name>
<dbReference type="EMBL" id="LT960611">
    <property type="protein sequence ID" value="SON51515.1"/>
    <property type="molecule type" value="Genomic_DNA"/>
</dbReference>
<protein>
    <submittedName>
        <fullName evidence="1">Uncharacterized protein</fullName>
    </submittedName>
</protein>
<dbReference type="RefSeq" id="WP_102523785.1">
    <property type="nucleotide sequence ID" value="NZ_LT960611.1"/>
</dbReference>
<dbReference type="AlphaFoldDB" id="A0A2N8ZHY3"/>
<proteinExistence type="predicted"/>
<gene>
    <name evidence="1" type="ORF">VTAP4600_A3568</name>
</gene>
<accession>A0A2N8ZHY3</accession>
<dbReference type="OrthoDB" id="5904537at2"/>
<dbReference type="Proteomes" id="UP000235828">
    <property type="component" value="Chromosome A"/>
</dbReference>
<sequence length="70" mass="7782">MSNNFKYFIVINASETNDKIDRSHGTTAHFSNPVGKSDKIYWDHENGSSGGIVLDIEHHPTVSILIVNVI</sequence>